<dbReference type="InterPro" id="IPR046335">
    <property type="entry name" value="LacI/GalR-like_sensor"/>
</dbReference>
<proteinExistence type="predicted"/>
<keyword evidence="1" id="KW-0805">Transcription regulation</keyword>
<dbReference type="PROSITE" id="PS50932">
    <property type="entry name" value="HTH_LACI_2"/>
    <property type="match status" value="1"/>
</dbReference>
<evidence type="ECO:0000256" key="1">
    <source>
        <dbReference type="ARBA" id="ARBA00023015"/>
    </source>
</evidence>
<evidence type="ECO:0000256" key="2">
    <source>
        <dbReference type="ARBA" id="ARBA00023125"/>
    </source>
</evidence>
<dbReference type="Pfam" id="PF13377">
    <property type="entry name" value="Peripla_BP_3"/>
    <property type="match status" value="1"/>
</dbReference>
<keyword evidence="3" id="KW-0804">Transcription</keyword>
<dbReference type="Gene3D" id="3.40.50.2300">
    <property type="match status" value="2"/>
</dbReference>
<keyword evidence="6" id="KW-1185">Reference proteome</keyword>
<feature type="domain" description="HTH lacI-type" evidence="4">
    <location>
        <begin position="6"/>
        <end position="60"/>
    </location>
</feature>
<protein>
    <submittedName>
        <fullName evidence="5">HTH-type transcriptional regulator DegA</fullName>
    </submittedName>
</protein>
<dbReference type="CDD" id="cd06281">
    <property type="entry name" value="PBP1_LacI-like"/>
    <property type="match status" value="1"/>
</dbReference>
<dbReference type="CDD" id="cd01392">
    <property type="entry name" value="HTH_LacI"/>
    <property type="match status" value="1"/>
</dbReference>
<gene>
    <name evidence="5" type="primary">degA_1</name>
    <name evidence="5" type="ORF">AGI3411_02235</name>
</gene>
<dbReference type="SUPFAM" id="SSF47413">
    <property type="entry name" value="lambda repressor-like DNA-binding domains"/>
    <property type="match status" value="1"/>
</dbReference>
<dbReference type="GO" id="GO:0000976">
    <property type="term" value="F:transcription cis-regulatory region binding"/>
    <property type="evidence" value="ECO:0007669"/>
    <property type="project" value="TreeGrafter"/>
</dbReference>
<organism evidence="5 6">
    <name type="scientific">Achromobacter agilis</name>
    <dbReference type="NCBI Taxonomy" id="1353888"/>
    <lineage>
        <taxon>Bacteria</taxon>
        <taxon>Pseudomonadati</taxon>
        <taxon>Pseudomonadota</taxon>
        <taxon>Betaproteobacteria</taxon>
        <taxon>Burkholderiales</taxon>
        <taxon>Alcaligenaceae</taxon>
        <taxon>Achromobacter</taxon>
    </lineage>
</organism>
<evidence type="ECO:0000313" key="5">
    <source>
        <dbReference type="EMBL" id="SSW65779.1"/>
    </source>
</evidence>
<dbReference type="Proteomes" id="UP000289184">
    <property type="component" value="Unassembled WGS sequence"/>
</dbReference>
<dbReference type="RefSeq" id="WP_129527449.1">
    <property type="nucleotide sequence ID" value="NZ_UFQB01000007.1"/>
</dbReference>
<evidence type="ECO:0000259" key="4">
    <source>
        <dbReference type="PROSITE" id="PS50932"/>
    </source>
</evidence>
<dbReference type="Gene3D" id="1.10.260.40">
    <property type="entry name" value="lambda repressor-like DNA-binding domains"/>
    <property type="match status" value="1"/>
</dbReference>
<dbReference type="InterPro" id="IPR010982">
    <property type="entry name" value="Lambda_DNA-bd_dom_sf"/>
</dbReference>
<dbReference type="GO" id="GO:0003700">
    <property type="term" value="F:DNA-binding transcription factor activity"/>
    <property type="evidence" value="ECO:0007669"/>
    <property type="project" value="TreeGrafter"/>
</dbReference>
<dbReference type="OrthoDB" id="8770794at2"/>
<reference evidence="5 6" key="1">
    <citation type="submission" date="2018-07" db="EMBL/GenBank/DDBJ databases">
        <authorList>
            <person name="Peeters C."/>
        </authorList>
    </citation>
    <scope>NUCLEOTIDE SEQUENCE [LARGE SCALE GENOMIC DNA]</scope>
    <source>
        <strain evidence="5 6">LMG 3411</strain>
    </source>
</reference>
<dbReference type="EMBL" id="UFQB01000007">
    <property type="protein sequence ID" value="SSW65779.1"/>
    <property type="molecule type" value="Genomic_DNA"/>
</dbReference>
<evidence type="ECO:0000313" key="6">
    <source>
        <dbReference type="Proteomes" id="UP000289184"/>
    </source>
</evidence>
<sequence length="344" mass="37241">MRQKKISIRDVAALAGTSVGSASRVINGAANVTPEVRAKVERAIAALRYRPNHAAQALRSRSSKTIGCMFSDVTNPLYARAFRALEARFFNAGYMLLLANGLNDPKREVSILNTFQLRGMDGVIIAPGNERDPDVLDAVQNLTMPAVIYDRDMDVKADAVLYDHAKGIADTVRHLISLGHTRIALVLWQARSRPVRRRIEGYKAAFKAAHLPVPDLLIQGPSPTSSAYDAITDLLGRPDAPTAIIAQGTQTLSSTLRAIATMGKRVPEDISVVGIGDSDFAEDYAPPLTVLRTPVESVADCASAMLLERIQARSGEAQSEPRTSVFPYALIERQSCGPVKRRAG</sequence>
<dbReference type="SUPFAM" id="SSF53822">
    <property type="entry name" value="Periplasmic binding protein-like I"/>
    <property type="match status" value="1"/>
</dbReference>
<accession>A0A446CD72</accession>
<dbReference type="Pfam" id="PF00356">
    <property type="entry name" value="LacI"/>
    <property type="match status" value="1"/>
</dbReference>
<dbReference type="PANTHER" id="PTHR30146">
    <property type="entry name" value="LACI-RELATED TRANSCRIPTIONAL REPRESSOR"/>
    <property type="match status" value="1"/>
</dbReference>
<dbReference type="AlphaFoldDB" id="A0A446CD72"/>
<dbReference type="SMART" id="SM00354">
    <property type="entry name" value="HTH_LACI"/>
    <property type="match status" value="1"/>
</dbReference>
<evidence type="ECO:0000256" key="3">
    <source>
        <dbReference type="ARBA" id="ARBA00023163"/>
    </source>
</evidence>
<keyword evidence="2" id="KW-0238">DNA-binding</keyword>
<dbReference type="InterPro" id="IPR000843">
    <property type="entry name" value="HTH_LacI"/>
</dbReference>
<name>A0A446CD72_9BURK</name>
<dbReference type="InterPro" id="IPR028082">
    <property type="entry name" value="Peripla_BP_I"/>
</dbReference>
<dbReference type="PANTHER" id="PTHR30146:SF138">
    <property type="entry name" value="TRANSCRIPTIONAL REGULATORY PROTEIN"/>
    <property type="match status" value="1"/>
</dbReference>